<evidence type="ECO:0000256" key="4">
    <source>
        <dbReference type="ARBA" id="ARBA00022723"/>
    </source>
</evidence>
<evidence type="ECO:0000256" key="8">
    <source>
        <dbReference type="PIRSR" id="PIRSR602403-1"/>
    </source>
</evidence>
<dbReference type="GO" id="GO:0043386">
    <property type="term" value="P:mycotoxin biosynthetic process"/>
    <property type="evidence" value="ECO:0007669"/>
    <property type="project" value="UniProtKB-ARBA"/>
</dbReference>
<dbReference type="InterPro" id="IPR050121">
    <property type="entry name" value="Cytochrome_P450_monoxygenase"/>
</dbReference>
<dbReference type="EMBL" id="MT489695">
    <property type="protein sequence ID" value="QPP19371.1"/>
    <property type="molecule type" value="Genomic_DNA"/>
</dbReference>
<evidence type="ECO:0000256" key="7">
    <source>
        <dbReference type="ARBA" id="ARBA00023033"/>
    </source>
</evidence>
<evidence type="ECO:0000256" key="3">
    <source>
        <dbReference type="ARBA" id="ARBA00022617"/>
    </source>
</evidence>
<comment type="cofactor">
    <cofactor evidence="1 8">
        <name>heme</name>
        <dbReference type="ChEBI" id="CHEBI:30413"/>
    </cofactor>
</comment>
<keyword evidence="7 9" id="KW-0503">Monooxygenase</keyword>
<name>A0A7T1X361_9EURO</name>
<dbReference type="CDD" id="cd11062">
    <property type="entry name" value="CYP58-like"/>
    <property type="match status" value="1"/>
</dbReference>
<keyword evidence="6 8" id="KW-0408">Iron</keyword>
<dbReference type="InterPro" id="IPR002403">
    <property type="entry name" value="Cyt_P450_E_grp-IV"/>
</dbReference>
<proteinExistence type="inferred from homology"/>
<sequence>MIDLTLFDVVKVTAGLCGVYIIVLFGWRLYFHPLARFPGPKLAALTLWYETYFDVFLGGQYFKEIDRLHTLYGPIVRISPNELHIKDPDWFTELYPAGNNRRRDKYAWFLSEGTDATSSATVHHHLHRQRRATYAPSFSKQAIVGHEQALIAPAIEAMCDILDQYVSQRKPVVLGTAFASITIDVVLQIWYGAPAGQPQRWPWFPKWNNPLPTLLGASHALRHFPQLFILLALPSSWFKNIPDVSFLLNLQEASNSLAASAIQAKKPNVLQRVHSSALPTMERSPERLAAEGFSFVMAAVESTAQTVASIMYHLADNPPILRELRGQLDRMMEECRGELAWNDLEQLRYLRHIVMESMRVTASVTGRLARVAPDETLTYGTWVIPPGTPVSMDHHFTHLNPSIFEDPTRFDPLRWQKATDEGSSLDRYLIPFGRGSRMCIGINVAKAVIYRTIAEMVLRYDMELYETTREDVDIVRDNLMGATKAGSQGVRMILSKREEKEIVNPVH</sequence>
<organism evidence="11">
    <name type="scientific">Penicillium steckii</name>
    <dbReference type="NCBI Taxonomy" id="303698"/>
    <lineage>
        <taxon>Eukaryota</taxon>
        <taxon>Fungi</taxon>
        <taxon>Dikarya</taxon>
        <taxon>Ascomycota</taxon>
        <taxon>Pezizomycotina</taxon>
        <taxon>Eurotiomycetes</taxon>
        <taxon>Eurotiomycetidae</taxon>
        <taxon>Eurotiales</taxon>
        <taxon>Aspergillaceae</taxon>
        <taxon>Penicillium</taxon>
    </lineage>
</organism>
<feature type="transmembrane region" description="Helical" evidence="10">
    <location>
        <begin position="12"/>
        <end position="31"/>
    </location>
</feature>
<evidence type="ECO:0000256" key="5">
    <source>
        <dbReference type="ARBA" id="ARBA00023002"/>
    </source>
</evidence>
<dbReference type="InterPro" id="IPR001128">
    <property type="entry name" value="Cyt_P450"/>
</dbReference>
<dbReference type="InterPro" id="IPR017972">
    <property type="entry name" value="Cyt_P450_CS"/>
</dbReference>
<gene>
    <name evidence="11" type="primary">Pen10</name>
</gene>
<reference evidence="11" key="1">
    <citation type="journal article" date="2020" name="ChemBioChem">
        <title>Fungal Epithiodiketopiperazines Carrying alpha,beta-Polysulfide Bridges from Penicillium steckii YE, and Their Chemical Interconversion.</title>
        <authorList>
            <person name="Jiang G."/>
            <person name="Zhang P."/>
            <person name="Ratnayake R."/>
            <person name="Yang G."/>
            <person name="Zhang Y."/>
            <person name="Zuo R."/>
            <person name="Powell M."/>
            <person name="Huguet-Tapia J.C."/>
            <person name="Abboud K.A."/>
            <person name="Dang L.H."/>
            <person name="Teplitski M."/>
            <person name="Paul V."/>
            <person name="Xiao R."/>
            <person name="Ahammad K.H."/>
            <person name="Zaman U."/>
            <person name="Hu Z."/>
            <person name="Cao S."/>
            <person name="Luesch H."/>
            <person name="Ding Y."/>
        </authorList>
    </citation>
    <scope>NUCLEOTIDE SEQUENCE</scope>
    <source>
        <strain evidence="11">YE</strain>
    </source>
</reference>
<evidence type="ECO:0000256" key="2">
    <source>
        <dbReference type="ARBA" id="ARBA00010617"/>
    </source>
</evidence>
<evidence type="ECO:0000256" key="10">
    <source>
        <dbReference type="SAM" id="Phobius"/>
    </source>
</evidence>
<protein>
    <submittedName>
        <fullName evidence="11">Pen10</fullName>
    </submittedName>
</protein>
<dbReference type="SUPFAM" id="SSF48264">
    <property type="entry name" value="Cytochrome P450"/>
    <property type="match status" value="1"/>
</dbReference>
<keyword evidence="3 8" id="KW-0349">Heme</keyword>
<evidence type="ECO:0000313" key="11">
    <source>
        <dbReference type="EMBL" id="QPP19371.1"/>
    </source>
</evidence>
<comment type="similarity">
    <text evidence="2 9">Belongs to the cytochrome P450 family.</text>
</comment>
<dbReference type="GO" id="GO:0020037">
    <property type="term" value="F:heme binding"/>
    <property type="evidence" value="ECO:0007669"/>
    <property type="project" value="InterPro"/>
</dbReference>
<keyword evidence="10" id="KW-0472">Membrane</keyword>
<accession>A0A7T1X361</accession>
<dbReference type="AlphaFoldDB" id="A0A7T1X361"/>
<evidence type="ECO:0000256" key="9">
    <source>
        <dbReference type="RuleBase" id="RU000461"/>
    </source>
</evidence>
<evidence type="ECO:0000256" key="1">
    <source>
        <dbReference type="ARBA" id="ARBA00001971"/>
    </source>
</evidence>
<dbReference type="PANTHER" id="PTHR24305">
    <property type="entry name" value="CYTOCHROME P450"/>
    <property type="match status" value="1"/>
</dbReference>
<dbReference type="PROSITE" id="PS00086">
    <property type="entry name" value="CYTOCHROME_P450"/>
    <property type="match status" value="1"/>
</dbReference>
<dbReference type="PANTHER" id="PTHR24305:SF157">
    <property type="entry name" value="N-ACETYLTRYPTOPHAN 6-HYDROXYLASE IVOC-RELATED"/>
    <property type="match status" value="1"/>
</dbReference>
<feature type="binding site" description="axial binding residue" evidence="8">
    <location>
        <position position="439"/>
    </location>
    <ligand>
        <name>heme</name>
        <dbReference type="ChEBI" id="CHEBI:30413"/>
    </ligand>
    <ligandPart>
        <name>Fe</name>
        <dbReference type="ChEBI" id="CHEBI:18248"/>
    </ligandPart>
</feature>
<dbReference type="GO" id="GO:0004497">
    <property type="term" value="F:monooxygenase activity"/>
    <property type="evidence" value="ECO:0007669"/>
    <property type="project" value="UniProtKB-KW"/>
</dbReference>
<evidence type="ECO:0000256" key="6">
    <source>
        <dbReference type="ARBA" id="ARBA00023004"/>
    </source>
</evidence>
<dbReference type="GO" id="GO:0016705">
    <property type="term" value="F:oxidoreductase activity, acting on paired donors, with incorporation or reduction of molecular oxygen"/>
    <property type="evidence" value="ECO:0007669"/>
    <property type="project" value="InterPro"/>
</dbReference>
<dbReference type="Pfam" id="PF00067">
    <property type="entry name" value="p450"/>
    <property type="match status" value="1"/>
</dbReference>
<dbReference type="PRINTS" id="PR00465">
    <property type="entry name" value="EP450IV"/>
</dbReference>
<keyword evidence="5 9" id="KW-0560">Oxidoreductase</keyword>
<dbReference type="Gene3D" id="1.10.630.10">
    <property type="entry name" value="Cytochrome P450"/>
    <property type="match status" value="1"/>
</dbReference>
<keyword evidence="4 8" id="KW-0479">Metal-binding</keyword>
<dbReference type="GO" id="GO:0005506">
    <property type="term" value="F:iron ion binding"/>
    <property type="evidence" value="ECO:0007669"/>
    <property type="project" value="InterPro"/>
</dbReference>
<dbReference type="InterPro" id="IPR036396">
    <property type="entry name" value="Cyt_P450_sf"/>
</dbReference>
<keyword evidence="10" id="KW-1133">Transmembrane helix</keyword>
<keyword evidence="10" id="KW-0812">Transmembrane</keyword>